<dbReference type="PANTHER" id="PTHR19353:SF19">
    <property type="entry name" value="DELTA(5) FATTY ACID DESATURASE C-RELATED"/>
    <property type="match status" value="1"/>
</dbReference>
<organism evidence="6 7">
    <name type="scientific">Symplocastrum torsivum CPER-KK1</name>
    <dbReference type="NCBI Taxonomy" id="450513"/>
    <lineage>
        <taxon>Bacteria</taxon>
        <taxon>Bacillati</taxon>
        <taxon>Cyanobacteriota</taxon>
        <taxon>Cyanophyceae</taxon>
        <taxon>Oscillatoriophycideae</taxon>
        <taxon>Oscillatoriales</taxon>
        <taxon>Microcoleaceae</taxon>
        <taxon>Symplocastrum</taxon>
    </lineage>
</organism>
<dbReference type="AlphaFoldDB" id="A0A951UAQ2"/>
<comment type="cofactor">
    <cofactor evidence="1">
        <name>Fe(2+)</name>
        <dbReference type="ChEBI" id="CHEBI:29033"/>
    </cofactor>
</comment>
<proteinExistence type="inferred from homology"/>
<keyword evidence="4" id="KW-0812">Transmembrane</keyword>
<sequence>MQNPLLTPTLVGLAKSKQLQDQLAEVQANAENNGSGTQAQSEPSKGERLYKRYRFSPAILRKLRSCFKVNNWQGSLLVLEDWVAIAIACGSSIWAWQNLSIIPGLSIYLVAIAAIGARQRGLRVINHASTHKTLAKNKVLNYALGTVFSGWPALQSFSAYDDSHNSVANGHHPNLGTELDGDFVYVLEEGLYQEGRTPENVQHYLWRIPLKTPHYIQYLLKHRLWNPQEKVQERVVRLAYLAVLTAGILYFGWGLQLLLYWVVPLLTTANWIGAFIELSEHYPMMETAPKVDIYVSRNRLLNPVWNFFIGTHQEGLHQIHHLFPGMPLWRMKEAHKILIEDKVYASLNQEKGFRALLKQMSN</sequence>
<dbReference type="GO" id="GO:0016717">
    <property type="term" value="F:oxidoreductase activity, acting on paired donors, with oxidation of a pair of donors resulting in the reduction of molecular oxygen to two molecules of water"/>
    <property type="evidence" value="ECO:0007669"/>
    <property type="project" value="TreeGrafter"/>
</dbReference>
<dbReference type="GO" id="GO:0016020">
    <property type="term" value="C:membrane"/>
    <property type="evidence" value="ECO:0007669"/>
    <property type="project" value="TreeGrafter"/>
</dbReference>
<dbReference type="InterPro" id="IPR012171">
    <property type="entry name" value="Fatty_acid_desaturase"/>
</dbReference>
<dbReference type="InterPro" id="IPR005804">
    <property type="entry name" value="FA_desaturase_dom"/>
</dbReference>
<keyword evidence="4" id="KW-1133">Transmembrane helix</keyword>
<dbReference type="GO" id="GO:0008610">
    <property type="term" value="P:lipid biosynthetic process"/>
    <property type="evidence" value="ECO:0007669"/>
    <property type="project" value="UniProtKB-ARBA"/>
</dbReference>
<feature type="transmembrane region" description="Helical" evidence="4">
    <location>
        <begin position="235"/>
        <end position="253"/>
    </location>
</feature>
<dbReference type="Proteomes" id="UP000753908">
    <property type="component" value="Unassembled WGS sequence"/>
</dbReference>
<feature type="transmembrane region" description="Helical" evidence="4">
    <location>
        <begin position="100"/>
        <end position="117"/>
    </location>
</feature>
<evidence type="ECO:0000256" key="1">
    <source>
        <dbReference type="ARBA" id="ARBA00001954"/>
    </source>
</evidence>
<protein>
    <submittedName>
        <fullName evidence="6">Fatty acid desaturase family protein</fullName>
    </submittedName>
</protein>
<reference evidence="6" key="2">
    <citation type="journal article" date="2022" name="Microbiol. Resour. Announc.">
        <title>Metagenome Sequencing to Explore Phylogenomics of Terrestrial Cyanobacteria.</title>
        <authorList>
            <person name="Ward R.D."/>
            <person name="Stajich J.E."/>
            <person name="Johansen J.R."/>
            <person name="Huntemann M."/>
            <person name="Clum A."/>
            <person name="Foster B."/>
            <person name="Foster B."/>
            <person name="Roux S."/>
            <person name="Palaniappan K."/>
            <person name="Varghese N."/>
            <person name="Mukherjee S."/>
            <person name="Reddy T.B.K."/>
            <person name="Daum C."/>
            <person name="Copeland A."/>
            <person name="Chen I.A."/>
            <person name="Ivanova N.N."/>
            <person name="Kyrpides N.C."/>
            <person name="Shapiro N."/>
            <person name="Eloe-Fadrosh E.A."/>
            <person name="Pietrasiak N."/>
        </authorList>
    </citation>
    <scope>NUCLEOTIDE SEQUENCE</scope>
    <source>
        <strain evidence="6">CPER-KK1</strain>
    </source>
</reference>
<evidence type="ECO:0000256" key="4">
    <source>
        <dbReference type="SAM" id="Phobius"/>
    </source>
</evidence>
<dbReference type="EMBL" id="JAHHIF010000010">
    <property type="protein sequence ID" value="MBW4544771.1"/>
    <property type="molecule type" value="Genomic_DNA"/>
</dbReference>
<comment type="similarity">
    <text evidence="2">Belongs to the fatty acid desaturase type 2 family.</text>
</comment>
<reference evidence="6" key="1">
    <citation type="submission" date="2021-05" db="EMBL/GenBank/DDBJ databases">
        <authorList>
            <person name="Pietrasiak N."/>
            <person name="Ward R."/>
            <person name="Stajich J.E."/>
            <person name="Kurbessoian T."/>
        </authorList>
    </citation>
    <scope>NUCLEOTIDE SEQUENCE</scope>
    <source>
        <strain evidence="6">CPER-KK1</strain>
    </source>
</reference>
<dbReference type="PANTHER" id="PTHR19353">
    <property type="entry name" value="FATTY ACID DESATURASE 2"/>
    <property type="match status" value="1"/>
</dbReference>
<evidence type="ECO:0000313" key="6">
    <source>
        <dbReference type="EMBL" id="MBW4544771.1"/>
    </source>
</evidence>
<evidence type="ECO:0000256" key="2">
    <source>
        <dbReference type="ARBA" id="ARBA00008749"/>
    </source>
</evidence>
<accession>A0A951UAQ2</accession>
<name>A0A951UAQ2_9CYAN</name>
<keyword evidence="4" id="KW-0472">Membrane</keyword>
<dbReference type="CDD" id="cd03510">
    <property type="entry name" value="Rhizobitoxine-FADS-like"/>
    <property type="match status" value="1"/>
</dbReference>
<evidence type="ECO:0000256" key="3">
    <source>
        <dbReference type="ARBA" id="ARBA00023004"/>
    </source>
</evidence>
<evidence type="ECO:0000313" key="7">
    <source>
        <dbReference type="Proteomes" id="UP000753908"/>
    </source>
</evidence>
<evidence type="ECO:0000259" key="5">
    <source>
        <dbReference type="Pfam" id="PF00487"/>
    </source>
</evidence>
<feature type="domain" description="Fatty acid desaturase" evidence="5">
    <location>
        <begin position="108"/>
        <end position="340"/>
    </location>
</feature>
<keyword evidence="3" id="KW-0408">Iron</keyword>
<comment type="caution">
    <text evidence="6">The sequence shown here is derived from an EMBL/GenBank/DDBJ whole genome shotgun (WGS) entry which is preliminary data.</text>
</comment>
<gene>
    <name evidence="6" type="ORF">KME25_10070</name>
</gene>
<dbReference type="Pfam" id="PF00487">
    <property type="entry name" value="FA_desaturase"/>
    <property type="match status" value="1"/>
</dbReference>